<keyword evidence="2" id="KW-0732">Signal</keyword>
<keyword evidence="1" id="KW-0472">Membrane</keyword>
<reference evidence="3" key="1">
    <citation type="submission" date="2023-07" db="EMBL/GenBank/DDBJ databases">
        <title>Black Yeasts Isolated from many extreme environments.</title>
        <authorList>
            <person name="Coleine C."/>
            <person name="Stajich J.E."/>
            <person name="Selbmann L."/>
        </authorList>
    </citation>
    <scope>NUCLEOTIDE SEQUENCE</scope>
    <source>
        <strain evidence="3">CCFEE 5485</strain>
    </source>
</reference>
<name>A0AAE0WPN6_9PEZI</name>
<dbReference type="Proteomes" id="UP001274830">
    <property type="component" value="Unassembled WGS sequence"/>
</dbReference>
<dbReference type="PANTHER" id="PTHR28019:SF7">
    <property type="entry name" value="SUR7 PROTEIN"/>
    <property type="match status" value="1"/>
</dbReference>
<feature type="transmembrane region" description="Helical" evidence="1">
    <location>
        <begin position="213"/>
        <end position="237"/>
    </location>
</feature>
<dbReference type="GO" id="GO:0031505">
    <property type="term" value="P:fungal-type cell wall organization"/>
    <property type="evidence" value="ECO:0007669"/>
    <property type="project" value="TreeGrafter"/>
</dbReference>
<organism evidence="3 4">
    <name type="scientific">Recurvomyces mirabilis</name>
    <dbReference type="NCBI Taxonomy" id="574656"/>
    <lineage>
        <taxon>Eukaryota</taxon>
        <taxon>Fungi</taxon>
        <taxon>Dikarya</taxon>
        <taxon>Ascomycota</taxon>
        <taxon>Pezizomycotina</taxon>
        <taxon>Dothideomycetes</taxon>
        <taxon>Dothideomycetidae</taxon>
        <taxon>Mycosphaerellales</taxon>
        <taxon>Teratosphaeriaceae</taxon>
        <taxon>Recurvomyces</taxon>
    </lineage>
</organism>
<dbReference type="GO" id="GO:0051285">
    <property type="term" value="C:cell cortex of cell tip"/>
    <property type="evidence" value="ECO:0007669"/>
    <property type="project" value="TreeGrafter"/>
</dbReference>
<dbReference type="GO" id="GO:0005886">
    <property type="term" value="C:plasma membrane"/>
    <property type="evidence" value="ECO:0007669"/>
    <property type="project" value="InterPro"/>
</dbReference>
<dbReference type="Pfam" id="PF06687">
    <property type="entry name" value="SUR7"/>
    <property type="match status" value="1"/>
</dbReference>
<keyword evidence="4" id="KW-1185">Reference proteome</keyword>
<evidence type="ECO:0008006" key="5">
    <source>
        <dbReference type="Google" id="ProtNLM"/>
    </source>
</evidence>
<evidence type="ECO:0000313" key="4">
    <source>
        <dbReference type="Proteomes" id="UP001274830"/>
    </source>
</evidence>
<dbReference type="InterPro" id="IPR052413">
    <property type="entry name" value="SUR7_domain"/>
</dbReference>
<evidence type="ECO:0000313" key="3">
    <source>
        <dbReference type="EMBL" id="KAK3675552.1"/>
    </source>
</evidence>
<protein>
    <recommendedName>
        <fullName evidence="5">SUR7 protein</fullName>
    </recommendedName>
</protein>
<evidence type="ECO:0000256" key="2">
    <source>
        <dbReference type="SAM" id="SignalP"/>
    </source>
</evidence>
<feature type="transmembrane region" description="Helical" evidence="1">
    <location>
        <begin position="179"/>
        <end position="201"/>
    </location>
</feature>
<accession>A0AAE0WPN6</accession>
<keyword evidence="1" id="KW-0812">Transmembrane</keyword>
<proteinExistence type="predicted"/>
<dbReference type="EMBL" id="JAUTXT010000014">
    <property type="protein sequence ID" value="KAK3675552.1"/>
    <property type="molecule type" value="Genomic_DNA"/>
</dbReference>
<dbReference type="AlphaFoldDB" id="A0AAE0WPN6"/>
<comment type="caution">
    <text evidence="3">The sequence shown here is derived from an EMBL/GenBank/DDBJ whole genome shotgun (WGS) entry which is preliminary data.</text>
</comment>
<evidence type="ECO:0000256" key="1">
    <source>
        <dbReference type="SAM" id="Phobius"/>
    </source>
</evidence>
<feature type="signal peptide" evidence="2">
    <location>
        <begin position="1"/>
        <end position="19"/>
    </location>
</feature>
<feature type="chain" id="PRO_5042066612" description="SUR7 protein" evidence="2">
    <location>
        <begin position="20"/>
        <end position="304"/>
    </location>
</feature>
<sequence length="304" mass="32993">MRFLAIAPVLLCATGLVLSFLCLFAGSSKGFLESYDIVSLNTSRIGQNVLNSSRSSDNPFVSFFDNITNSISNDINQDINSFAKDLGLHDFYSAHLMDYCEGFFMPGPVPNATLSKKSIHRNVTSCSNHTAMYDFDPREVLQKELNASGHSNINLDDLKWPSAIDKGLHALRIAQRATFVLYCVAIALIGLATLLALISIFSEGRTSAFLNVLVDLLAFLAIGIASAIATAVAVKAADVINHYGNAVGVSASKGGKFLTLTWVATAVMFVASLVWCLDCIVGRKQPRRQTATKNYADYEGGRRY</sequence>
<feature type="transmembrane region" description="Helical" evidence="1">
    <location>
        <begin position="257"/>
        <end position="281"/>
    </location>
</feature>
<dbReference type="InterPro" id="IPR009571">
    <property type="entry name" value="SUR7/Rim9-like_fungi"/>
</dbReference>
<keyword evidence="1" id="KW-1133">Transmembrane helix</keyword>
<gene>
    <name evidence="3" type="ORF">LTR78_004636</name>
</gene>
<dbReference type="PANTHER" id="PTHR28019">
    <property type="entry name" value="CELL MEMBRANE PROTEIN YLR413W-RELATED"/>
    <property type="match status" value="1"/>
</dbReference>